<dbReference type="PIRSF" id="PIRSF005739">
    <property type="entry name" value="O-mtase"/>
    <property type="match status" value="1"/>
</dbReference>
<keyword evidence="1" id="KW-0489">Methyltransferase</keyword>
<dbReference type="InterPro" id="IPR016461">
    <property type="entry name" value="COMT-like"/>
</dbReference>
<protein>
    <recommendedName>
        <fullName evidence="8">O-methyltransferase</fullName>
    </recommendedName>
</protein>
<dbReference type="EMBL" id="CP089983">
    <property type="protein sequence ID" value="WXB01223.1"/>
    <property type="molecule type" value="Genomic_DNA"/>
</dbReference>
<dbReference type="InterPro" id="IPR036388">
    <property type="entry name" value="WH-like_DNA-bd_sf"/>
</dbReference>
<keyword evidence="2" id="KW-0808">Transferase</keyword>
<dbReference type="SUPFAM" id="SSF53335">
    <property type="entry name" value="S-adenosyl-L-methionine-dependent methyltransferases"/>
    <property type="match status" value="1"/>
</dbReference>
<dbReference type="Gene3D" id="3.40.50.150">
    <property type="entry name" value="Vaccinia Virus protein VP39"/>
    <property type="match status" value="1"/>
</dbReference>
<organism evidence="6 7">
    <name type="scientific">Pendulispora rubella</name>
    <dbReference type="NCBI Taxonomy" id="2741070"/>
    <lineage>
        <taxon>Bacteria</taxon>
        <taxon>Pseudomonadati</taxon>
        <taxon>Myxococcota</taxon>
        <taxon>Myxococcia</taxon>
        <taxon>Myxococcales</taxon>
        <taxon>Sorangiineae</taxon>
        <taxon>Pendulisporaceae</taxon>
        <taxon>Pendulispora</taxon>
    </lineage>
</organism>
<dbReference type="PROSITE" id="PS51683">
    <property type="entry name" value="SAM_OMT_II"/>
    <property type="match status" value="1"/>
</dbReference>
<dbReference type="SUPFAM" id="SSF46785">
    <property type="entry name" value="Winged helix' DNA-binding domain"/>
    <property type="match status" value="1"/>
</dbReference>
<proteinExistence type="predicted"/>
<feature type="domain" description="O-methyltransferase C-terminal" evidence="4">
    <location>
        <begin position="160"/>
        <end position="343"/>
    </location>
</feature>
<keyword evidence="7" id="KW-1185">Reference proteome</keyword>
<dbReference type="RefSeq" id="WP_394830833.1">
    <property type="nucleotide sequence ID" value="NZ_CP089929.1"/>
</dbReference>
<dbReference type="InterPro" id="IPR036390">
    <property type="entry name" value="WH_DNA-bd_sf"/>
</dbReference>
<keyword evidence="3" id="KW-0949">S-adenosyl-L-methionine</keyword>
<evidence type="ECO:0000313" key="6">
    <source>
        <dbReference type="EMBL" id="WXB01223.1"/>
    </source>
</evidence>
<dbReference type="Pfam" id="PF00891">
    <property type="entry name" value="Methyltransf_2"/>
    <property type="match status" value="1"/>
</dbReference>
<dbReference type="InterPro" id="IPR001077">
    <property type="entry name" value="COMT_C"/>
</dbReference>
<evidence type="ECO:0000259" key="4">
    <source>
        <dbReference type="Pfam" id="PF00891"/>
    </source>
</evidence>
<evidence type="ECO:0000256" key="2">
    <source>
        <dbReference type="ARBA" id="ARBA00022679"/>
    </source>
</evidence>
<name>A0ABZ2KRE0_9BACT</name>
<feature type="domain" description="O-methyltransferase dimerisation" evidence="5">
    <location>
        <begin position="31"/>
        <end position="103"/>
    </location>
</feature>
<evidence type="ECO:0000313" key="7">
    <source>
        <dbReference type="Proteomes" id="UP001374803"/>
    </source>
</evidence>
<dbReference type="PANTHER" id="PTHR43712:SF2">
    <property type="entry name" value="O-METHYLTRANSFERASE CICE"/>
    <property type="match status" value="1"/>
</dbReference>
<dbReference type="Gene3D" id="1.10.10.10">
    <property type="entry name" value="Winged helix-like DNA-binding domain superfamily/Winged helix DNA-binding domain"/>
    <property type="match status" value="1"/>
</dbReference>
<reference evidence="6" key="1">
    <citation type="submission" date="2021-12" db="EMBL/GenBank/DDBJ databases">
        <title>Discovery of the Pendulisporaceae a myxobacterial family with distinct sporulation behavior and unique specialized metabolism.</title>
        <authorList>
            <person name="Garcia R."/>
            <person name="Popoff A."/>
            <person name="Bader C.D."/>
            <person name="Loehr J."/>
            <person name="Walesch S."/>
            <person name="Walt C."/>
            <person name="Boldt J."/>
            <person name="Bunk B."/>
            <person name="Haeckl F.J.F.P.J."/>
            <person name="Gunesch A.P."/>
            <person name="Birkelbach J."/>
            <person name="Nuebel U."/>
            <person name="Pietschmann T."/>
            <person name="Bach T."/>
            <person name="Mueller R."/>
        </authorList>
    </citation>
    <scope>NUCLEOTIDE SEQUENCE</scope>
    <source>
        <strain evidence="6">MSr11367</strain>
    </source>
</reference>
<dbReference type="Proteomes" id="UP001374803">
    <property type="component" value="Chromosome"/>
</dbReference>
<sequence length="362" mass="39755">MTNLPATTNEPGNHGDSADFREERKALLRTIWSFYDLKVLSVALDCGLFRALLREPGEVAALARACAISERGARTLLICLTALGLAKATDGGVYSATEKARRHFASNGPDSLAATVDWANTQFDALTRLGEAVKHDRIVWDGFDHYIENPEAERDKSDAQEHRKLKAFTDVLAGSAHLVAHRVMEAVDLSGARHLLDVGGNVGVFAGTILERHPHMHATVFDLPAVVEVTRERAATSGLAARMEAEGGDFMRDAWPRGADVITFIRMNVSRPRAELLHLMKKAYEALPPGGKLILFEENVLDANRNDVPHLSIWAAVLFFMGSRGETRRVDEWVALFEEAGFAGVQSKLGKPWGIVWGTKPQ</sequence>
<dbReference type="InterPro" id="IPR029063">
    <property type="entry name" value="SAM-dependent_MTases_sf"/>
</dbReference>
<evidence type="ECO:0000259" key="5">
    <source>
        <dbReference type="Pfam" id="PF08100"/>
    </source>
</evidence>
<dbReference type="Pfam" id="PF08100">
    <property type="entry name" value="Dimerisation"/>
    <property type="match status" value="1"/>
</dbReference>
<evidence type="ECO:0008006" key="8">
    <source>
        <dbReference type="Google" id="ProtNLM"/>
    </source>
</evidence>
<accession>A0ABZ2KRE0</accession>
<evidence type="ECO:0000256" key="1">
    <source>
        <dbReference type="ARBA" id="ARBA00022603"/>
    </source>
</evidence>
<evidence type="ECO:0000256" key="3">
    <source>
        <dbReference type="ARBA" id="ARBA00022691"/>
    </source>
</evidence>
<dbReference type="PANTHER" id="PTHR43712">
    <property type="entry name" value="PUTATIVE (AFU_ORTHOLOGUE AFUA_4G14580)-RELATED"/>
    <property type="match status" value="1"/>
</dbReference>
<gene>
    <name evidence="6" type="ORF">LVJ94_30420</name>
</gene>
<dbReference type="InterPro" id="IPR012967">
    <property type="entry name" value="COMT_dimerisation"/>
</dbReference>